<accession>A0A828Z6R5</accession>
<dbReference type="Gene3D" id="3.40.50.150">
    <property type="entry name" value="Vaccinia Virus protein VP39"/>
    <property type="match status" value="1"/>
</dbReference>
<dbReference type="Pfam" id="PF05050">
    <property type="entry name" value="Methyltransf_21"/>
    <property type="match status" value="1"/>
</dbReference>
<protein>
    <submittedName>
        <fullName evidence="2">Methyltransferase FkbM domain protein</fullName>
    </submittedName>
</protein>
<gene>
    <name evidence="2" type="ORF">LEP1GSC036_0839</name>
</gene>
<dbReference type="EMBL" id="AFLV02000009">
    <property type="protein sequence ID" value="EKR66026.1"/>
    <property type="molecule type" value="Genomic_DNA"/>
</dbReference>
<dbReference type="Proteomes" id="UP000001338">
    <property type="component" value="Unassembled WGS sequence"/>
</dbReference>
<dbReference type="NCBIfam" id="TIGR01444">
    <property type="entry name" value="fkbM_fam"/>
    <property type="match status" value="1"/>
</dbReference>
<dbReference type="GO" id="GO:0032259">
    <property type="term" value="P:methylation"/>
    <property type="evidence" value="ECO:0007669"/>
    <property type="project" value="UniProtKB-KW"/>
</dbReference>
<keyword evidence="2" id="KW-0808">Transferase</keyword>
<dbReference type="PANTHER" id="PTHR34203:SF15">
    <property type="entry name" value="SLL1173 PROTEIN"/>
    <property type="match status" value="1"/>
</dbReference>
<dbReference type="InterPro" id="IPR029063">
    <property type="entry name" value="SAM-dependent_MTases_sf"/>
</dbReference>
<dbReference type="GO" id="GO:0008168">
    <property type="term" value="F:methyltransferase activity"/>
    <property type="evidence" value="ECO:0007669"/>
    <property type="project" value="UniProtKB-KW"/>
</dbReference>
<dbReference type="AlphaFoldDB" id="A0A828Z6R5"/>
<name>A0A828Z6R5_9LEPT</name>
<comment type="caution">
    <text evidence="2">The sequence shown here is derived from an EMBL/GenBank/DDBJ whole genome shotgun (WGS) entry which is preliminary data.</text>
</comment>
<proteinExistence type="predicted"/>
<dbReference type="InterPro" id="IPR052514">
    <property type="entry name" value="SAM-dependent_MTase"/>
</dbReference>
<dbReference type="SUPFAM" id="SSF53335">
    <property type="entry name" value="S-adenosyl-L-methionine-dependent methyltransferases"/>
    <property type="match status" value="1"/>
</dbReference>
<dbReference type="InterPro" id="IPR006342">
    <property type="entry name" value="FkbM_mtfrase"/>
</dbReference>
<evidence type="ECO:0000313" key="3">
    <source>
        <dbReference type="Proteomes" id="UP000001338"/>
    </source>
</evidence>
<dbReference type="PANTHER" id="PTHR34203">
    <property type="entry name" value="METHYLTRANSFERASE, FKBM FAMILY PROTEIN"/>
    <property type="match status" value="1"/>
</dbReference>
<feature type="domain" description="Methyltransferase FkbM" evidence="1">
    <location>
        <begin position="88"/>
        <end position="253"/>
    </location>
</feature>
<sequence>MKRIVKNYIIKVASFIIFLLRKASIGRFILEVVIHNLMNHVIEVDHKGKMFFTAPNDLNRFRATTFSIKEPDTLEWIDQIAESAVFWDIGANVGLYSIYAAKQKNAKVFSFEPSVFNLELLARNTFLNRVSDQVVIVPLPLSDRLSINKLQMTSMEWGGALSSFGELFGHDGKPLDRVFEYALIGLSMENAIHELSIPAPDYIKIDVDGIEHIILKGGKKILKKVKEILVEVNEDFNEQYEMSRTILETAGFVLKNKKGSAVSNTGSFQNTYNQIWVRRH</sequence>
<keyword evidence="2" id="KW-0489">Methyltransferase</keyword>
<evidence type="ECO:0000313" key="2">
    <source>
        <dbReference type="EMBL" id="EKR66026.1"/>
    </source>
</evidence>
<dbReference type="RefSeq" id="WP_004498732.1">
    <property type="nucleotide sequence ID" value="NZ_AFLV02000009.1"/>
</dbReference>
<organism evidence="2 3">
    <name type="scientific">Leptospira weilii str. 2006001853</name>
    <dbReference type="NCBI Taxonomy" id="1001589"/>
    <lineage>
        <taxon>Bacteria</taxon>
        <taxon>Pseudomonadati</taxon>
        <taxon>Spirochaetota</taxon>
        <taxon>Spirochaetia</taxon>
        <taxon>Leptospirales</taxon>
        <taxon>Leptospiraceae</taxon>
        <taxon>Leptospira</taxon>
    </lineage>
</organism>
<reference evidence="2 3" key="1">
    <citation type="submission" date="2012-10" db="EMBL/GenBank/DDBJ databases">
        <authorList>
            <person name="Harkins D.M."/>
            <person name="Durkin A.S."/>
            <person name="Brinkac L.M."/>
            <person name="Haft D.H."/>
            <person name="Selengut J.D."/>
            <person name="Sanka R."/>
            <person name="DePew J."/>
            <person name="Purushe J."/>
            <person name="Whelen A.C."/>
            <person name="Vinetz J.M."/>
            <person name="Sutton G.G."/>
            <person name="Nierman W.C."/>
            <person name="Fouts D.E."/>
        </authorList>
    </citation>
    <scope>NUCLEOTIDE SEQUENCE [LARGE SCALE GENOMIC DNA]</scope>
    <source>
        <strain evidence="2 3">2006001853</strain>
    </source>
</reference>
<evidence type="ECO:0000259" key="1">
    <source>
        <dbReference type="Pfam" id="PF05050"/>
    </source>
</evidence>